<name>A0A9D2HMV1_9BACT</name>
<sequence>MEEQEGKKTQDLEIPEIDRLDEGVRLHMARSACLLMSGDRNLSPRDAVMDAYQVYRDILKLC</sequence>
<protein>
    <submittedName>
        <fullName evidence="1">Uncharacterized protein</fullName>
    </submittedName>
</protein>
<accession>A0A9D2HMV1</accession>
<gene>
    <name evidence="1" type="ORF">H9784_09550</name>
</gene>
<dbReference type="AlphaFoldDB" id="A0A9D2HMV1"/>
<organism evidence="1 2">
    <name type="scientific">Candidatus Desulfovibrio intestinavium</name>
    <dbReference type="NCBI Taxonomy" id="2838534"/>
    <lineage>
        <taxon>Bacteria</taxon>
        <taxon>Pseudomonadati</taxon>
        <taxon>Thermodesulfobacteriota</taxon>
        <taxon>Desulfovibrionia</taxon>
        <taxon>Desulfovibrionales</taxon>
        <taxon>Desulfovibrionaceae</taxon>
        <taxon>Desulfovibrio</taxon>
    </lineage>
</organism>
<reference evidence="1" key="2">
    <citation type="submission" date="2021-04" db="EMBL/GenBank/DDBJ databases">
        <authorList>
            <person name="Gilroy R."/>
        </authorList>
    </citation>
    <scope>NUCLEOTIDE SEQUENCE</scope>
    <source>
        <strain evidence="1">5032</strain>
    </source>
</reference>
<reference evidence="1" key="1">
    <citation type="journal article" date="2021" name="PeerJ">
        <title>Extensive microbial diversity within the chicken gut microbiome revealed by metagenomics and culture.</title>
        <authorList>
            <person name="Gilroy R."/>
            <person name="Ravi A."/>
            <person name="Getino M."/>
            <person name="Pursley I."/>
            <person name="Horton D.L."/>
            <person name="Alikhan N.F."/>
            <person name="Baker D."/>
            <person name="Gharbi K."/>
            <person name="Hall N."/>
            <person name="Watson M."/>
            <person name="Adriaenssens E.M."/>
            <person name="Foster-Nyarko E."/>
            <person name="Jarju S."/>
            <person name="Secka A."/>
            <person name="Antonio M."/>
            <person name="Oren A."/>
            <person name="Chaudhuri R.R."/>
            <person name="La Ragione R."/>
            <person name="Hildebrand F."/>
            <person name="Pallen M.J."/>
        </authorList>
    </citation>
    <scope>NUCLEOTIDE SEQUENCE</scope>
    <source>
        <strain evidence="1">5032</strain>
    </source>
</reference>
<evidence type="ECO:0000313" key="1">
    <source>
        <dbReference type="EMBL" id="HJA79790.1"/>
    </source>
</evidence>
<dbReference type="Proteomes" id="UP000823821">
    <property type="component" value="Unassembled WGS sequence"/>
</dbReference>
<dbReference type="EMBL" id="DWZD01000050">
    <property type="protein sequence ID" value="HJA79790.1"/>
    <property type="molecule type" value="Genomic_DNA"/>
</dbReference>
<comment type="caution">
    <text evidence="1">The sequence shown here is derived from an EMBL/GenBank/DDBJ whole genome shotgun (WGS) entry which is preliminary data.</text>
</comment>
<evidence type="ECO:0000313" key="2">
    <source>
        <dbReference type="Proteomes" id="UP000823821"/>
    </source>
</evidence>
<proteinExistence type="predicted"/>